<name>A0A4R2P853_RHOSA</name>
<proteinExistence type="predicted"/>
<evidence type="ECO:0000256" key="2">
    <source>
        <dbReference type="SAM" id="SignalP"/>
    </source>
</evidence>
<evidence type="ECO:0000313" key="3">
    <source>
        <dbReference type="EMBL" id="TCP31103.1"/>
    </source>
</evidence>
<feature type="compositionally biased region" description="Low complexity" evidence="1">
    <location>
        <begin position="53"/>
        <end position="66"/>
    </location>
</feature>
<reference evidence="3 4" key="1">
    <citation type="submission" date="2019-03" db="EMBL/GenBank/DDBJ databases">
        <title>Genomic Encyclopedia of Type Strains, Phase IV (KMG-IV): sequencing the most valuable type-strain genomes for metagenomic binning, comparative biology and taxonomic classification.</title>
        <authorList>
            <person name="Goeker M."/>
        </authorList>
    </citation>
    <scope>NUCLEOTIDE SEQUENCE [LARGE SCALE GENOMIC DNA]</scope>
    <source>
        <strain evidence="3 4">DSM 2132</strain>
    </source>
</reference>
<dbReference type="InParanoid" id="A0A4R2P853"/>
<feature type="region of interest" description="Disordered" evidence="1">
    <location>
        <begin position="34"/>
        <end position="66"/>
    </location>
</feature>
<dbReference type="AlphaFoldDB" id="A0A4R2P853"/>
<protein>
    <recommendedName>
        <fullName evidence="5">Cytochrome c domain-containing protein</fullName>
    </recommendedName>
</protein>
<feature type="signal peptide" evidence="2">
    <location>
        <begin position="1"/>
        <end position="29"/>
    </location>
</feature>
<feature type="chain" id="PRO_5020252445" description="Cytochrome c domain-containing protein" evidence="2">
    <location>
        <begin position="30"/>
        <end position="612"/>
    </location>
</feature>
<evidence type="ECO:0008006" key="5">
    <source>
        <dbReference type="Google" id="ProtNLM"/>
    </source>
</evidence>
<keyword evidence="4" id="KW-1185">Reference proteome</keyword>
<gene>
    <name evidence="3" type="ORF">EV659_11232</name>
</gene>
<feature type="compositionally biased region" description="Low complexity" evidence="1">
    <location>
        <begin position="34"/>
        <end position="46"/>
    </location>
</feature>
<dbReference type="Proteomes" id="UP000295399">
    <property type="component" value="Unassembled WGS sequence"/>
</dbReference>
<evidence type="ECO:0000256" key="1">
    <source>
        <dbReference type="SAM" id="MobiDB-lite"/>
    </source>
</evidence>
<accession>A0A4R2P853</accession>
<evidence type="ECO:0000313" key="4">
    <source>
        <dbReference type="Proteomes" id="UP000295399"/>
    </source>
</evidence>
<sequence length="612" mass="66285">MNIRMSRPSRRARLRWTVLLGLLASAAAATEAAGSRAHTARTTDLDAPPPPTAEAAPSTDRAADAPLDLPAGFIGPALPRDITGGAPAATLTDAALFAWRDFLALNWPAAAGARGKARADAPLDGGALGDDADGLPATRVWSTFKARVETYPGQGDPFAPGAADYGAQAPPRYIYGPDAGDDPAHPGRITPCDRTADRLAVPWHNLDEPNHNNLRAGLSPEAPFPGQQVLLETKINPVGYRYVAERGWYGARSIRKAYRRTGDFIRREQRAPEPGSTDDQGRAYVVFPDQTMRLKAGWRRLGAQDDPARFLIERVRYYEPRGDGVCYRDSDPAGVGGDQAGGENARDRWGLLAFHITHKTPSAPYFIWATFEHVDALVRNQPAGSPVETLETPAGGRTRPVERVYTPALEVVAAATKDSEQHVRVRGSDPAPAGQALYFIQEARHGVPGVERVAVEARLFETPAEIRAVNRAVQARLAAAYPASPLSHYRLVSVQWVPVDKPVPGRPYTDGAVDPAVYYAANVVLEPQPVHQAFSGQFIAGFTLASDFLHQDLIFLNPRPNPGKPVFLNTFYQGRGYLAGGCMGCHGSRQAYGTDWSFTLYRGRVMAPETKP</sequence>
<organism evidence="3 4">
    <name type="scientific">Rhodothalassium salexigens DSM 2132</name>
    <dbReference type="NCBI Taxonomy" id="1188247"/>
    <lineage>
        <taxon>Bacteria</taxon>
        <taxon>Pseudomonadati</taxon>
        <taxon>Pseudomonadota</taxon>
        <taxon>Alphaproteobacteria</taxon>
        <taxon>Rhodothalassiales</taxon>
        <taxon>Rhodothalassiaceae</taxon>
        <taxon>Rhodothalassium</taxon>
    </lineage>
</organism>
<keyword evidence="2" id="KW-0732">Signal</keyword>
<comment type="caution">
    <text evidence="3">The sequence shown here is derived from an EMBL/GenBank/DDBJ whole genome shotgun (WGS) entry which is preliminary data.</text>
</comment>
<dbReference type="EMBL" id="SLXO01000012">
    <property type="protein sequence ID" value="TCP31103.1"/>
    <property type="molecule type" value="Genomic_DNA"/>
</dbReference>